<organism evidence="1 2">
    <name type="scientific">Chryseobacterium nematophagum</name>
    <dbReference type="NCBI Taxonomy" id="2305228"/>
    <lineage>
        <taxon>Bacteria</taxon>
        <taxon>Pseudomonadati</taxon>
        <taxon>Bacteroidota</taxon>
        <taxon>Flavobacteriia</taxon>
        <taxon>Flavobacteriales</taxon>
        <taxon>Weeksellaceae</taxon>
        <taxon>Chryseobacterium group</taxon>
        <taxon>Chryseobacterium</taxon>
    </lineage>
</organism>
<comment type="caution">
    <text evidence="1">The sequence shown here is derived from an EMBL/GenBank/DDBJ whole genome shotgun (WGS) entry which is preliminary data.</text>
</comment>
<reference evidence="1 2" key="1">
    <citation type="submission" date="2018-08" db="EMBL/GenBank/DDBJ databases">
        <title>Chryseobacterium nematophagum: a novel matrix digesting pathogen of nematodes.</title>
        <authorList>
            <person name="Page A."/>
            <person name="Roberts M."/>
            <person name="Felix M.-A."/>
            <person name="Weir W."/>
        </authorList>
    </citation>
    <scope>NUCLEOTIDE SEQUENCE [LARGE SCALE GENOMIC DNA]</scope>
    <source>
        <strain evidence="1 2">JUb129</strain>
    </source>
</reference>
<proteinExistence type="predicted"/>
<dbReference type="Proteomes" id="UP000278775">
    <property type="component" value="Unassembled WGS sequence"/>
</dbReference>
<gene>
    <name evidence="1" type="ORF">D1631_01660</name>
</gene>
<sequence>MHPKILKQKNVKSITIENVIYFDVLDIKQNHPDLKVNIKEIITVDGIALIRAEYIESLTEFDKNIKNIFGKK</sequence>
<dbReference type="AlphaFoldDB" id="A0A3M7TBY4"/>
<dbReference type="EMBL" id="QWIU01000002">
    <property type="protein sequence ID" value="RNA60728.1"/>
    <property type="molecule type" value="Genomic_DNA"/>
</dbReference>
<evidence type="ECO:0000313" key="2">
    <source>
        <dbReference type="Proteomes" id="UP000278775"/>
    </source>
</evidence>
<name>A0A3M7TBY4_9FLAO</name>
<accession>A0A3M7TBY4</accession>
<protein>
    <submittedName>
        <fullName evidence="1">Uncharacterized protein</fullName>
    </submittedName>
</protein>
<evidence type="ECO:0000313" key="1">
    <source>
        <dbReference type="EMBL" id="RNA60728.1"/>
    </source>
</evidence>